<dbReference type="OrthoDB" id="9781117at2"/>
<dbReference type="Proteomes" id="UP000019277">
    <property type="component" value="Unassembled WGS sequence"/>
</dbReference>
<protein>
    <submittedName>
        <fullName evidence="5">Short chain dehydrogenase</fullName>
    </submittedName>
</protein>
<dbReference type="eggNOG" id="COG1028">
    <property type="taxonomic scope" value="Bacteria"/>
</dbReference>
<keyword evidence="2" id="KW-0521">NADP</keyword>
<comment type="caution">
    <text evidence="5">The sequence shown here is derived from an EMBL/GenBank/DDBJ whole genome shotgun (WGS) entry which is preliminary data.</text>
</comment>
<evidence type="ECO:0000256" key="3">
    <source>
        <dbReference type="ARBA" id="ARBA00023002"/>
    </source>
</evidence>
<dbReference type="GO" id="GO:0016020">
    <property type="term" value="C:membrane"/>
    <property type="evidence" value="ECO:0007669"/>
    <property type="project" value="TreeGrafter"/>
</dbReference>
<dbReference type="InterPro" id="IPR036291">
    <property type="entry name" value="NAD(P)-bd_dom_sf"/>
</dbReference>
<name>W7IJW5_9PSEU</name>
<dbReference type="EMBL" id="AYXG01000148">
    <property type="protein sequence ID" value="EWC60643.1"/>
    <property type="molecule type" value="Genomic_DNA"/>
</dbReference>
<dbReference type="GO" id="GO:0016491">
    <property type="term" value="F:oxidoreductase activity"/>
    <property type="evidence" value="ECO:0007669"/>
    <property type="project" value="UniProtKB-KW"/>
</dbReference>
<dbReference type="PANTHER" id="PTHR43490:SF99">
    <property type="entry name" value="SHORT-CHAIN DEHYDROGENASE_REDUCTASE"/>
    <property type="match status" value="1"/>
</dbReference>
<dbReference type="PRINTS" id="PR00080">
    <property type="entry name" value="SDRFAMILY"/>
</dbReference>
<dbReference type="Gene3D" id="3.40.50.720">
    <property type="entry name" value="NAD(P)-binding Rossmann-like Domain"/>
    <property type="match status" value="1"/>
</dbReference>
<dbReference type="PRINTS" id="PR00081">
    <property type="entry name" value="GDHRDH"/>
</dbReference>
<dbReference type="STRING" id="909613.UO65_4067"/>
<evidence type="ECO:0000313" key="6">
    <source>
        <dbReference type="Proteomes" id="UP000019277"/>
    </source>
</evidence>
<dbReference type="InterPro" id="IPR002347">
    <property type="entry name" value="SDR_fam"/>
</dbReference>
<accession>W7IJW5</accession>
<keyword evidence="3" id="KW-0560">Oxidoreductase</keyword>
<dbReference type="AlphaFoldDB" id="W7IJW5"/>
<reference evidence="5 6" key="1">
    <citation type="journal article" date="2014" name="Genome Announc.">
        <title>Draft Genome Sequence of the Antitrypanosomally Active Sponge-Associated Bacterium Actinokineospora sp. Strain EG49.</title>
        <authorList>
            <person name="Harjes J."/>
            <person name="Ryu T."/>
            <person name="Abdelmohsen U.R."/>
            <person name="Moitinho-Silva L."/>
            <person name="Horn H."/>
            <person name="Ravasi T."/>
            <person name="Hentschel U."/>
        </authorList>
    </citation>
    <scope>NUCLEOTIDE SEQUENCE [LARGE SCALE GENOMIC DNA]</scope>
    <source>
        <strain evidence="5 6">EG49</strain>
    </source>
</reference>
<comment type="similarity">
    <text evidence="1 4">Belongs to the short-chain dehydrogenases/reductases (SDR) family.</text>
</comment>
<evidence type="ECO:0000256" key="4">
    <source>
        <dbReference type="RuleBase" id="RU000363"/>
    </source>
</evidence>
<dbReference type="PROSITE" id="PS00061">
    <property type="entry name" value="ADH_SHORT"/>
    <property type="match status" value="1"/>
</dbReference>
<organism evidence="5 6">
    <name type="scientific">Actinokineospora spheciospongiae</name>
    <dbReference type="NCBI Taxonomy" id="909613"/>
    <lineage>
        <taxon>Bacteria</taxon>
        <taxon>Bacillati</taxon>
        <taxon>Actinomycetota</taxon>
        <taxon>Actinomycetes</taxon>
        <taxon>Pseudonocardiales</taxon>
        <taxon>Pseudonocardiaceae</taxon>
        <taxon>Actinokineospora</taxon>
    </lineage>
</organism>
<dbReference type="RefSeq" id="WP_035284833.1">
    <property type="nucleotide sequence ID" value="NZ_AYXG01000148.1"/>
</dbReference>
<dbReference type="PANTHER" id="PTHR43490">
    <property type="entry name" value="(+)-NEOMENTHOL DEHYDROGENASE"/>
    <property type="match status" value="1"/>
</dbReference>
<gene>
    <name evidence="5" type="ORF">UO65_4067</name>
</gene>
<keyword evidence="6" id="KW-1185">Reference proteome</keyword>
<dbReference type="PATRIC" id="fig|909613.9.peg.4068"/>
<evidence type="ECO:0000313" key="5">
    <source>
        <dbReference type="EMBL" id="EWC60643.1"/>
    </source>
</evidence>
<proteinExistence type="inferred from homology"/>
<sequence>MIDGPYRGEVALVTGANKGIGLRIARRLGEVGMTVHLGARDQERGRAAERELRADGLDARFTRIDVTVQEEVEAAAERIGTEHGRLDVLVNNAGVVVEWGIPTAEITAEHMRAAFEVNVFGTVAVTNAFIPLLSRSANARVVNISSPLGSLSLLSDPENPISTRGLLPYSSSKAALNAVTLVYANALRGAGIKVNAANPGLVATDLNSRSPFSRGVLTPEQGAEVPVRLALLPEDGPTGSFRGSGDGDGSVDVVVPW</sequence>
<dbReference type="InterPro" id="IPR020904">
    <property type="entry name" value="Sc_DH/Rdtase_CS"/>
</dbReference>
<dbReference type="Pfam" id="PF00106">
    <property type="entry name" value="adh_short"/>
    <property type="match status" value="1"/>
</dbReference>
<evidence type="ECO:0000256" key="1">
    <source>
        <dbReference type="ARBA" id="ARBA00006484"/>
    </source>
</evidence>
<dbReference type="SUPFAM" id="SSF51735">
    <property type="entry name" value="NAD(P)-binding Rossmann-fold domains"/>
    <property type="match status" value="1"/>
</dbReference>
<evidence type="ECO:0000256" key="2">
    <source>
        <dbReference type="ARBA" id="ARBA00022857"/>
    </source>
</evidence>